<dbReference type="KEGG" id="vde:111247655"/>
<keyword evidence="5" id="KW-1185">Reference proteome</keyword>
<dbReference type="EnsemblMetazoa" id="XM_022798856">
    <property type="protein sequence ID" value="XP_022654591"/>
    <property type="gene ID" value="LOC111247655"/>
</dbReference>
<dbReference type="OMA" id="FFWTTRH"/>
<dbReference type="InterPro" id="IPR001611">
    <property type="entry name" value="Leu-rich_rpt"/>
</dbReference>
<dbReference type="SUPFAM" id="SSF52058">
    <property type="entry name" value="L domain-like"/>
    <property type="match status" value="2"/>
</dbReference>
<dbReference type="SMART" id="SM00364">
    <property type="entry name" value="LRR_BAC"/>
    <property type="match status" value="9"/>
</dbReference>
<accession>A0A7M7JRL5</accession>
<dbReference type="Proteomes" id="UP000594260">
    <property type="component" value="Unplaced"/>
</dbReference>
<evidence type="ECO:0000313" key="5">
    <source>
        <dbReference type="Proteomes" id="UP000594260"/>
    </source>
</evidence>
<dbReference type="InParanoid" id="A0A7M7JRL5"/>
<dbReference type="InterPro" id="IPR032675">
    <property type="entry name" value="LRR_dom_sf"/>
</dbReference>
<dbReference type="GeneID" id="111247655"/>
<organism evidence="4 5">
    <name type="scientific">Varroa destructor</name>
    <name type="common">Honeybee mite</name>
    <dbReference type="NCBI Taxonomy" id="109461"/>
    <lineage>
        <taxon>Eukaryota</taxon>
        <taxon>Metazoa</taxon>
        <taxon>Ecdysozoa</taxon>
        <taxon>Arthropoda</taxon>
        <taxon>Chelicerata</taxon>
        <taxon>Arachnida</taxon>
        <taxon>Acari</taxon>
        <taxon>Parasitiformes</taxon>
        <taxon>Mesostigmata</taxon>
        <taxon>Gamasina</taxon>
        <taxon>Dermanyssoidea</taxon>
        <taxon>Varroidae</taxon>
        <taxon>Varroa</taxon>
    </lineage>
</organism>
<dbReference type="SMART" id="SM00369">
    <property type="entry name" value="LRR_TYP"/>
    <property type="match status" value="22"/>
</dbReference>
<dbReference type="AlphaFoldDB" id="A0A7M7JRL5"/>
<dbReference type="Pfam" id="PF13855">
    <property type="entry name" value="LRR_8"/>
    <property type="match status" value="6"/>
</dbReference>
<dbReference type="OrthoDB" id="10022853at2759"/>
<evidence type="ECO:0008006" key="6">
    <source>
        <dbReference type="Google" id="ProtNLM"/>
    </source>
</evidence>
<dbReference type="SMART" id="SM00365">
    <property type="entry name" value="LRR_SD22"/>
    <property type="match status" value="8"/>
</dbReference>
<name>A0A7M7JRL5_VARDE</name>
<keyword evidence="1" id="KW-0433">Leucine-rich repeat</keyword>
<feature type="chain" id="PRO_5029876393" description="Chaoptin" evidence="3">
    <location>
        <begin position="21"/>
        <end position="1226"/>
    </location>
</feature>
<dbReference type="SUPFAM" id="SSF52047">
    <property type="entry name" value="RNI-like"/>
    <property type="match status" value="1"/>
</dbReference>
<dbReference type="Gene3D" id="3.80.10.10">
    <property type="entry name" value="Ribonuclease Inhibitor"/>
    <property type="match status" value="7"/>
</dbReference>
<dbReference type="RefSeq" id="XP_022654591.1">
    <property type="nucleotide sequence ID" value="XM_022798856.1"/>
</dbReference>
<feature type="signal peptide" evidence="3">
    <location>
        <begin position="1"/>
        <end position="20"/>
    </location>
</feature>
<keyword evidence="2" id="KW-0677">Repeat</keyword>
<evidence type="ECO:0000313" key="4">
    <source>
        <dbReference type="EnsemblMetazoa" id="XP_022654591"/>
    </source>
</evidence>
<sequence length="1226" mass="138927">MWLLLLFTMAWSMLPTTANARQCHGNPLCVCNNDLSKDVICDGVRFARIPYNLVDNFVTTTLVITHSNISEISDDFFYRSKLTALSIRDSHLSRIGVCAFCGTIESTLVTLDLSGNSLYEFPTRSLVKLQNLRWFSARDNRITKLDFDDDSEDIGWPLYFNLVTLFLSANYISQIPPGTFSKFKRLQTLELNNNGIATLEKGTFPSTLVSLHLNGNLLLSIPYDALDGLRSLQWLYLRDNRIARLPPSPPLPFKSLIDLDLGENLIRSISEPIGNGVKIHNLELDGNHLHKVEPNFFHYFDDVSLTLRGNILTQLDKAVFNQYKPRKLDLSFNSFKTVPVEALEVSGVKSLNMTRNALTSFDARLCSLSKLYLSQNLLTVIPNLPCSTTLKILDVSKNRIRMVAEGSLPFGHLQVLNLADNSISSVPVNVFSKLSNLLELNLAHNRLVKLPAEVIRPLKSLEVLNLMHNALEGYFNANQFLSLKRLDLRLNYKLKDEIPIGGNITHLDYSFTGIQIDHLLPVARRLSRFSYQLLPSDTLRSRFAQNFPDLLSIDLRYSSVSTIHTNAFYHLEALEEILMSHSRIETLSKRAFNRLPALQLLDMSHNRLKKLNLNWFCQMSDFNVVPSTLDLSYNYITALNAQDDHLEYECQNFITIMKLSHNRISTIDFKAFLTVKSTLLELDLSYNELDDQQLKKFIDLKKISKLNISYNRIPVLPRRAMSGLFHLQELDLRFNQIKQITPSALSSMPNLRFLDLSVNFINFIPQDAFNGTGIEVLRLDMNYLPALTSSAFRAISASLTSLSLSYNGDMHALTTGEFSYLTELLHLDISNCGIKSVTPGAFRGLGLLISLNIANNWLSYLEAETLQLLPLLQHLDLRNCSLKTMPSLRVPELRTLSLSANKLDILRDEVLTTARKIQRLDLSLNRFSEIPQKLWKSLPELRTLNLAYNPVQALKEQSFADLPLLEELDITGLSSLKDFDIRALANNIRLRKLATSTYTGVGAFRLEAVLSKMPSLHELHVFVEVNALSYQIQWGFGHKLRVLKLRGPLWEQMASDALQGLEGLELTNKKELHVSITETALRELNIGIIRKLAQQPRRINLDLRGNQIKQFFAENKDDALNITEIFPRATLGALYLDVLSDCNCQHVRWVTSWRARAPTLVPTFCQRYLSSPPSIADIACSPLDDPTVDDKQSKATRNSAAPQITLLDATWTGVICFCTYLLKLFF</sequence>
<evidence type="ECO:0000256" key="3">
    <source>
        <dbReference type="SAM" id="SignalP"/>
    </source>
</evidence>
<protein>
    <recommendedName>
        <fullName evidence="6">Chaoptin</fullName>
    </recommendedName>
</protein>
<evidence type="ECO:0000256" key="1">
    <source>
        <dbReference type="ARBA" id="ARBA00022614"/>
    </source>
</evidence>
<dbReference type="Pfam" id="PF13306">
    <property type="entry name" value="LRR_5"/>
    <property type="match status" value="1"/>
</dbReference>
<reference evidence="4" key="1">
    <citation type="submission" date="2021-01" db="UniProtKB">
        <authorList>
            <consortium name="EnsemblMetazoa"/>
        </authorList>
    </citation>
    <scope>IDENTIFICATION</scope>
</reference>
<dbReference type="PROSITE" id="PS51450">
    <property type="entry name" value="LRR"/>
    <property type="match status" value="7"/>
</dbReference>
<proteinExistence type="predicted"/>
<keyword evidence="3" id="KW-0732">Signal</keyword>
<evidence type="ECO:0000256" key="2">
    <source>
        <dbReference type="ARBA" id="ARBA00022737"/>
    </source>
</evidence>
<dbReference type="Pfam" id="PF13516">
    <property type="entry name" value="LRR_6"/>
    <property type="match status" value="1"/>
</dbReference>
<dbReference type="InterPro" id="IPR026906">
    <property type="entry name" value="LRR_5"/>
</dbReference>
<dbReference type="PANTHER" id="PTHR24366:SF96">
    <property type="entry name" value="LEUCINE RICH REPEAT CONTAINING 53"/>
    <property type="match status" value="1"/>
</dbReference>
<dbReference type="PANTHER" id="PTHR24366">
    <property type="entry name" value="IG(IMMUNOGLOBULIN) AND LRR(LEUCINE RICH REPEAT) DOMAINS"/>
    <property type="match status" value="1"/>
</dbReference>
<dbReference type="InterPro" id="IPR003591">
    <property type="entry name" value="Leu-rich_rpt_typical-subtyp"/>
</dbReference>